<evidence type="ECO:0000256" key="1">
    <source>
        <dbReference type="SAM" id="MobiDB-lite"/>
    </source>
</evidence>
<dbReference type="InterPro" id="IPR004401">
    <property type="entry name" value="YbaB/EbfC"/>
</dbReference>
<keyword evidence="3" id="KW-1185">Reference proteome</keyword>
<gene>
    <name evidence="2" type="ORF">DFR70_110226</name>
</gene>
<dbReference type="OrthoDB" id="4556076at2"/>
<feature type="region of interest" description="Disordered" evidence="1">
    <location>
        <begin position="103"/>
        <end position="124"/>
    </location>
</feature>
<dbReference type="Gene3D" id="3.30.1310.10">
    <property type="entry name" value="Nucleoid-associated protein YbaB-like domain"/>
    <property type="match status" value="1"/>
</dbReference>
<dbReference type="RefSeq" id="WP_040733072.1">
    <property type="nucleotide sequence ID" value="NZ_QJKF01000010.1"/>
</dbReference>
<dbReference type="Pfam" id="PF02575">
    <property type="entry name" value="YbaB_DNA_bd"/>
    <property type="match status" value="1"/>
</dbReference>
<feature type="compositionally biased region" description="Basic and acidic residues" evidence="1">
    <location>
        <begin position="103"/>
        <end position="123"/>
    </location>
</feature>
<evidence type="ECO:0000313" key="3">
    <source>
        <dbReference type="Proteomes" id="UP000247569"/>
    </source>
</evidence>
<dbReference type="InterPro" id="IPR036894">
    <property type="entry name" value="YbaB-like_sf"/>
</dbReference>
<dbReference type="AlphaFoldDB" id="A0A318JUG2"/>
<protein>
    <recommendedName>
        <fullName evidence="4">YbaB/EbfC DNA-binding family protein</fullName>
    </recommendedName>
</protein>
<evidence type="ECO:0000313" key="2">
    <source>
        <dbReference type="EMBL" id="PXX60384.1"/>
    </source>
</evidence>
<sequence>MTSLAEWNERTQRELAEIRREGDRLAKAATAIRGRGEARGVVVEVNAEGDITNLQIAPGVMRWSSTQLTSTLLDCHRQARANAAAEAERILKAVDPRLQNQIRELKGETTRLPRRDDSGRPMTEEQIQAADDAYFDRMNQGWGHSR</sequence>
<reference evidence="2 3" key="1">
    <citation type="submission" date="2018-05" db="EMBL/GenBank/DDBJ databases">
        <title>Genomic Encyclopedia of Type Strains, Phase IV (KMG-IV): sequencing the most valuable type-strain genomes for metagenomic binning, comparative biology and taxonomic classification.</title>
        <authorList>
            <person name="Goeker M."/>
        </authorList>
    </citation>
    <scope>NUCLEOTIDE SEQUENCE [LARGE SCALE GENOMIC DNA]</scope>
    <source>
        <strain evidence="2 3">DSM 44704</strain>
    </source>
</reference>
<comment type="caution">
    <text evidence="2">The sequence shown here is derived from an EMBL/GenBank/DDBJ whole genome shotgun (WGS) entry which is preliminary data.</text>
</comment>
<dbReference type="EMBL" id="QJKF01000010">
    <property type="protein sequence ID" value="PXX60384.1"/>
    <property type="molecule type" value="Genomic_DNA"/>
</dbReference>
<name>A0A318JUG2_9NOCA</name>
<proteinExistence type="predicted"/>
<organism evidence="2 3">
    <name type="scientific">Nocardia tenerifensis</name>
    <dbReference type="NCBI Taxonomy" id="228006"/>
    <lineage>
        <taxon>Bacteria</taxon>
        <taxon>Bacillati</taxon>
        <taxon>Actinomycetota</taxon>
        <taxon>Actinomycetes</taxon>
        <taxon>Mycobacteriales</taxon>
        <taxon>Nocardiaceae</taxon>
        <taxon>Nocardia</taxon>
    </lineage>
</organism>
<accession>A0A318JUG2</accession>
<dbReference type="Proteomes" id="UP000247569">
    <property type="component" value="Unassembled WGS sequence"/>
</dbReference>
<evidence type="ECO:0008006" key="4">
    <source>
        <dbReference type="Google" id="ProtNLM"/>
    </source>
</evidence>